<comment type="catalytic activity">
    <reaction evidence="1">
        <text>[E2 ubiquitin-conjugating enzyme]-S-ubiquitinyl-L-cysteine + [acceptor protein]-L-lysine = [E2 ubiquitin-conjugating enzyme]-L-cysteine + [acceptor protein]-N(6)-ubiquitinyl-L-lysine.</text>
        <dbReference type="EC" id="2.3.2.31"/>
    </reaction>
</comment>
<feature type="domain" description="RING-type" evidence="10">
    <location>
        <begin position="150"/>
        <end position="438"/>
    </location>
</feature>
<keyword evidence="4" id="KW-0479">Metal-binding</keyword>
<evidence type="ECO:0000256" key="7">
    <source>
        <dbReference type="ARBA" id="ARBA00022786"/>
    </source>
</evidence>
<dbReference type="Pfam" id="PF00097">
    <property type="entry name" value="zf-C3HC4"/>
    <property type="match status" value="1"/>
</dbReference>
<evidence type="ECO:0000256" key="9">
    <source>
        <dbReference type="SAM" id="MobiDB-lite"/>
    </source>
</evidence>
<evidence type="ECO:0000256" key="5">
    <source>
        <dbReference type="ARBA" id="ARBA00022737"/>
    </source>
</evidence>
<feature type="region of interest" description="Disordered" evidence="9">
    <location>
        <begin position="117"/>
        <end position="168"/>
    </location>
</feature>
<dbReference type="GO" id="GO:0008270">
    <property type="term" value="F:zinc ion binding"/>
    <property type="evidence" value="ECO:0007669"/>
    <property type="project" value="UniProtKB-KW"/>
</dbReference>
<feature type="compositionally biased region" description="Basic and acidic residues" evidence="9">
    <location>
        <begin position="43"/>
        <end position="54"/>
    </location>
</feature>
<dbReference type="EMBL" id="BRXU01000016">
    <property type="protein sequence ID" value="GLC56529.1"/>
    <property type="molecule type" value="Genomic_DNA"/>
</dbReference>
<dbReference type="Gene3D" id="1.20.120.1750">
    <property type="match status" value="1"/>
</dbReference>
<dbReference type="GO" id="GO:0016567">
    <property type="term" value="P:protein ubiquitination"/>
    <property type="evidence" value="ECO:0007669"/>
    <property type="project" value="InterPro"/>
</dbReference>
<dbReference type="SUPFAM" id="SSF57850">
    <property type="entry name" value="RING/U-box"/>
    <property type="match status" value="2"/>
</dbReference>
<keyword evidence="5" id="KW-0677">Repeat</keyword>
<dbReference type="InterPro" id="IPR018957">
    <property type="entry name" value="Znf_C3HC4_RING-type"/>
</dbReference>
<accession>A0A9W6BQT9</accession>
<dbReference type="InterPro" id="IPR013083">
    <property type="entry name" value="Znf_RING/FYVE/PHD"/>
</dbReference>
<feature type="region of interest" description="Disordered" evidence="9">
    <location>
        <begin position="213"/>
        <end position="245"/>
    </location>
</feature>
<keyword evidence="6" id="KW-0863">Zinc-finger</keyword>
<keyword evidence="7" id="KW-0833">Ubl conjugation pathway</keyword>
<evidence type="ECO:0000256" key="2">
    <source>
        <dbReference type="ARBA" id="ARBA00012251"/>
    </source>
</evidence>
<dbReference type="InterPro" id="IPR017907">
    <property type="entry name" value="Znf_RING_CS"/>
</dbReference>
<keyword evidence="3" id="KW-0808">Transferase</keyword>
<evidence type="ECO:0000259" key="10">
    <source>
        <dbReference type="PROSITE" id="PS51873"/>
    </source>
</evidence>
<evidence type="ECO:0000313" key="11">
    <source>
        <dbReference type="EMBL" id="GLC56529.1"/>
    </source>
</evidence>
<evidence type="ECO:0000256" key="4">
    <source>
        <dbReference type="ARBA" id="ARBA00022723"/>
    </source>
</evidence>
<dbReference type="PANTHER" id="PTHR11685">
    <property type="entry name" value="RBR FAMILY RING FINGER AND IBR DOMAIN-CONTAINING"/>
    <property type="match status" value="1"/>
</dbReference>
<keyword evidence="12" id="KW-1185">Reference proteome</keyword>
<sequence>MMPGLRDDKNFGGCFLWLGLLRPWRLFRKQQSTLSTPRPRHLPARDVLLEPVFERDDENGDSSSDEGDDDGSWVPTSTSTDAAAAAAAAAAAVAADGSVMCLSCFDRFRPEELPRALKAAGPGSTSISSTSDTGSTSSSSSSTRGSSGSSGSTTGACGGRTVPKEWQQQQQQAASAGCGHYFCSSCLTEYVRGAVRERRFPVRCPMAAAAAAGAAGGGGAGRAAPGGVGVGVGPQQHQQQQHPQGGCRLRFTRERVMAALEGHPRELQLFEQLEVEHVIRRLPRVFCPHPGCSTPLLLPGPPAAAPAAAAAAAAPGPAAGVDQLPADKPVTCPACRAAFCPRCLIPGWHKGFSCAAFQALPPQERNPDTAAVLRLSAQRSWQRCPVCRALVERSGGCNHIRCRCGTQFCYACGCRYLSSKPSANNVHGTQGCTCALWYG</sequence>
<dbReference type="PROSITE" id="PS00518">
    <property type="entry name" value="ZF_RING_1"/>
    <property type="match status" value="1"/>
</dbReference>
<dbReference type="GO" id="GO:0061630">
    <property type="term" value="F:ubiquitin protein ligase activity"/>
    <property type="evidence" value="ECO:0007669"/>
    <property type="project" value="UniProtKB-EC"/>
</dbReference>
<keyword evidence="8" id="KW-0862">Zinc</keyword>
<feature type="region of interest" description="Disordered" evidence="9">
    <location>
        <begin position="32"/>
        <end position="78"/>
    </location>
</feature>
<dbReference type="InterPro" id="IPR031127">
    <property type="entry name" value="E3_UB_ligase_RBR"/>
</dbReference>
<dbReference type="InterPro" id="IPR044066">
    <property type="entry name" value="TRIAD_supradom"/>
</dbReference>
<evidence type="ECO:0000256" key="8">
    <source>
        <dbReference type="ARBA" id="ARBA00022833"/>
    </source>
</evidence>
<gene>
    <name evidence="11" type="primary">PLEST004070</name>
    <name evidence="11" type="ORF">PLESTB_001117200</name>
</gene>
<dbReference type="Proteomes" id="UP001165080">
    <property type="component" value="Unassembled WGS sequence"/>
</dbReference>
<proteinExistence type="predicted"/>
<dbReference type="Gene3D" id="3.30.40.10">
    <property type="entry name" value="Zinc/RING finger domain, C3HC4 (zinc finger)"/>
    <property type="match status" value="1"/>
</dbReference>
<feature type="compositionally biased region" description="Low complexity" evidence="9">
    <location>
        <begin position="121"/>
        <end position="155"/>
    </location>
</feature>
<evidence type="ECO:0000256" key="3">
    <source>
        <dbReference type="ARBA" id="ARBA00022679"/>
    </source>
</evidence>
<evidence type="ECO:0000256" key="6">
    <source>
        <dbReference type="ARBA" id="ARBA00022771"/>
    </source>
</evidence>
<dbReference type="AlphaFoldDB" id="A0A9W6BQT9"/>
<dbReference type="Pfam" id="PF26200">
    <property type="entry name" value="Rcat_RNF216"/>
    <property type="match status" value="1"/>
</dbReference>
<evidence type="ECO:0000256" key="1">
    <source>
        <dbReference type="ARBA" id="ARBA00001798"/>
    </source>
</evidence>
<dbReference type="EC" id="2.3.2.31" evidence="2"/>
<dbReference type="PROSITE" id="PS51873">
    <property type="entry name" value="TRIAD"/>
    <property type="match status" value="1"/>
</dbReference>
<feature type="compositionally biased region" description="Low complexity" evidence="9">
    <location>
        <begin position="233"/>
        <end position="245"/>
    </location>
</feature>
<name>A0A9W6BQT9_9CHLO</name>
<organism evidence="11 12">
    <name type="scientific">Pleodorina starrii</name>
    <dbReference type="NCBI Taxonomy" id="330485"/>
    <lineage>
        <taxon>Eukaryota</taxon>
        <taxon>Viridiplantae</taxon>
        <taxon>Chlorophyta</taxon>
        <taxon>core chlorophytes</taxon>
        <taxon>Chlorophyceae</taxon>
        <taxon>CS clade</taxon>
        <taxon>Chlamydomonadales</taxon>
        <taxon>Volvocaceae</taxon>
        <taxon>Pleodorina</taxon>
    </lineage>
</organism>
<comment type="caution">
    <text evidence="11">The sequence shown here is derived from an EMBL/GenBank/DDBJ whole genome shotgun (WGS) entry which is preliminary data.</text>
</comment>
<dbReference type="Pfam" id="PF01485">
    <property type="entry name" value="IBR"/>
    <property type="match status" value="1"/>
</dbReference>
<dbReference type="InterPro" id="IPR002867">
    <property type="entry name" value="IBR_dom"/>
</dbReference>
<dbReference type="SMART" id="SM00647">
    <property type="entry name" value="IBR"/>
    <property type="match status" value="2"/>
</dbReference>
<dbReference type="CDD" id="cd22584">
    <property type="entry name" value="Rcat_RBR_unk"/>
    <property type="match status" value="1"/>
</dbReference>
<reference evidence="11 12" key="1">
    <citation type="journal article" date="2023" name="Commun. Biol.">
        <title>Reorganization of the ancestral sex-determining regions during the evolution of trioecy in Pleodorina starrii.</title>
        <authorList>
            <person name="Takahashi K."/>
            <person name="Suzuki S."/>
            <person name="Kawai-Toyooka H."/>
            <person name="Yamamoto K."/>
            <person name="Hamaji T."/>
            <person name="Ootsuki R."/>
            <person name="Yamaguchi H."/>
            <person name="Kawachi M."/>
            <person name="Higashiyama T."/>
            <person name="Nozaki H."/>
        </authorList>
    </citation>
    <scope>NUCLEOTIDE SEQUENCE [LARGE SCALE GENOMIC DNA]</scope>
    <source>
        <strain evidence="11 12">NIES-4479</strain>
    </source>
</reference>
<evidence type="ECO:0000313" key="12">
    <source>
        <dbReference type="Proteomes" id="UP001165080"/>
    </source>
</evidence>
<feature type="compositionally biased region" description="Acidic residues" evidence="9">
    <location>
        <begin position="55"/>
        <end position="71"/>
    </location>
</feature>
<protein>
    <recommendedName>
        <fullName evidence="2">RBR-type E3 ubiquitin transferase</fullName>
        <ecNumber evidence="2">2.3.2.31</ecNumber>
    </recommendedName>
</protein>
<feature type="compositionally biased region" description="Gly residues" evidence="9">
    <location>
        <begin position="214"/>
        <end position="232"/>
    </location>
</feature>